<dbReference type="EMBL" id="QTSX02004365">
    <property type="protein sequence ID" value="KAJ9065251.1"/>
    <property type="molecule type" value="Genomic_DNA"/>
</dbReference>
<evidence type="ECO:0000313" key="2">
    <source>
        <dbReference type="Proteomes" id="UP001165960"/>
    </source>
</evidence>
<organism evidence="1 2">
    <name type="scientific">Entomophthora muscae</name>
    <dbReference type="NCBI Taxonomy" id="34485"/>
    <lineage>
        <taxon>Eukaryota</taxon>
        <taxon>Fungi</taxon>
        <taxon>Fungi incertae sedis</taxon>
        <taxon>Zoopagomycota</taxon>
        <taxon>Entomophthoromycotina</taxon>
        <taxon>Entomophthoromycetes</taxon>
        <taxon>Entomophthorales</taxon>
        <taxon>Entomophthoraceae</taxon>
        <taxon>Entomophthora</taxon>
    </lineage>
</organism>
<accession>A0ACC2SS88</accession>
<comment type="caution">
    <text evidence="1">The sequence shown here is derived from an EMBL/GenBank/DDBJ whole genome shotgun (WGS) entry which is preliminary data.</text>
</comment>
<evidence type="ECO:0000313" key="1">
    <source>
        <dbReference type="EMBL" id="KAJ9065251.1"/>
    </source>
</evidence>
<dbReference type="Proteomes" id="UP001165960">
    <property type="component" value="Unassembled WGS sequence"/>
</dbReference>
<sequence>MFSKGADNIQLRLEQARMKIKYDLTAPFERHSMSEHAGYDSVGWTWPGEYPKPDQYSSWLNRVFKGSYTPKGKHTSTCYEVTVSSTYTKVCHVPVVSSFWWGEAIKITGKLTTSKEKHHISFSTPNITITSQLPQDPDFPMDHLIKHHPQPPWPWTIHSSVNSKLAVAGTLPRNVSGFFWYKPLFWAIHYTEYGLILTKEKTTYKPFNSTYLYPVSQSTNLEGLFGFQFTNASVPDYIQPTNFIFHPIQHV</sequence>
<protein>
    <submittedName>
        <fullName evidence="1">Uncharacterized protein</fullName>
    </submittedName>
</protein>
<gene>
    <name evidence="1" type="ORF">DSO57_1021573</name>
</gene>
<keyword evidence="2" id="KW-1185">Reference proteome</keyword>
<reference evidence="1" key="1">
    <citation type="submission" date="2022-04" db="EMBL/GenBank/DDBJ databases">
        <title>Genome of the entomopathogenic fungus Entomophthora muscae.</title>
        <authorList>
            <person name="Elya C."/>
            <person name="Lovett B.R."/>
            <person name="Lee E."/>
            <person name="Macias A.M."/>
            <person name="Hajek A.E."/>
            <person name="De Bivort B.L."/>
            <person name="Kasson M.T."/>
            <person name="De Fine Licht H.H."/>
            <person name="Stajich J.E."/>
        </authorList>
    </citation>
    <scope>NUCLEOTIDE SEQUENCE</scope>
    <source>
        <strain evidence="1">Berkeley</strain>
    </source>
</reference>
<proteinExistence type="predicted"/>
<name>A0ACC2SS88_9FUNG</name>